<evidence type="ECO:0000256" key="1">
    <source>
        <dbReference type="SAM" id="Phobius"/>
    </source>
</evidence>
<evidence type="ECO:0000313" key="4">
    <source>
        <dbReference type="Proteomes" id="UP000588068"/>
    </source>
</evidence>
<organism evidence="3 4">
    <name type="scientific">Povalibacter uvarum</name>
    <dbReference type="NCBI Taxonomy" id="732238"/>
    <lineage>
        <taxon>Bacteria</taxon>
        <taxon>Pseudomonadati</taxon>
        <taxon>Pseudomonadota</taxon>
        <taxon>Gammaproteobacteria</taxon>
        <taxon>Steroidobacterales</taxon>
        <taxon>Steroidobacteraceae</taxon>
        <taxon>Povalibacter</taxon>
    </lineage>
</organism>
<feature type="domain" description="VWFA" evidence="2">
    <location>
        <begin position="93"/>
        <end position="199"/>
    </location>
</feature>
<keyword evidence="1" id="KW-0812">Transmembrane</keyword>
<protein>
    <recommendedName>
        <fullName evidence="2">VWFA domain-containing protein</fullName>
    </recommendedName>
</protein>
<comment type="caution">
    <text evidence="3">The sequence shown here is derived from an EMBL/GenBank/DDBJ whole genome shotgun (WGS) entry which is preliminary data.</text>
</comment>
<dbReference type="AlphaFoldDB" id="A0A841HPT8"/>
<keyword evidence="1" id="KW-0472">Membrane</keyword>
<feature type="transmembrane region" description="Helical" evidence="1">
    <location>
        <begin position="303"/>
        <end position="319"/>
    </location>
</feature>
<dbReference type="Gene3D" id="3.40.50.410">
    <property type="entry name" value="von Willebrand factor, type A domain"/>
    <property type="match status" value="1"/>
</dbReference>
<proteinExistence type="predicted"/>
<dbReference type="RefSeq" id="WP_184334597.1">
    <property type="nucleotide sequence ID" value="NZ_JACHHZ010000005.1"/>
</dbReference>
<gene>
    <name evidence="3" type="ORF">HNQ60_004087</name>
</gene>
<dbReference type="Proteomes" id="UP000588068">
    <property type="component" value="Unassembled WGS sequence"/>
</dbReference>
<keyword evidence="4" id="KW-1185">Reference proteome</keyword>
<accession>A0A841HPT8</accession>
<keyword evidence="1" id="KW-1133">Transmembrane helix</keyword>
<dbReference type="InterPro" id="IPR036465">
    <property type="entry name" value="vWFA_dom_sf"/>
</dbReference>
<dbReference type="PANTHER" id="PTHR22550">
    <property type="entry name" value="SPORE GERMINATION PROTEIN"/>
    <property type="match status" value="1"/>
</dbReference>
<reference evidence="3 4" key="1">
    <citation type="submission" date="2020-08" db="EMBL/GenBank/DDBJ databases">
        <title>Genomic Encyclopedia of Type Strains, Phase IV (KMG-IV): sequencing the most valuable type-strain genomes for metagenomic binning, comparative biology and taxonomic classification.</title>
        <authorList>
            <person name="Goeker M."/>
        </authorList>
    </citation>
    <scope>NUCLEOTIDE SEQUENCE [LARGE SCALE GENOMIC DNA]</scope>
    <source>
        <strain evidence="3 4">DSM 26723</strain>
    </source>
</reference>
<feature type="transmembrane region" description="Helical" evidence="1">
    <location>
        <begin position="6"/>
        <end position="25"/>
    </location>
</feature>
<dbReference type="InterPro" id="IPR002035">
    <property type="entry name" value="VWF_A"/>
</dbReference>
<dbReference type="EMBL" id="JACHHZ010000005">
    <property type="protein sequence ID" value="MBB6095197.1"/>
    <property type="molecule type" value="Genomic_DNA"/>
</dbReference>
<dbReference type="SUPFAM" id="SSF53300">
    <property type="entry name" value="vWA-like"/>
    <property type="match status" value="1"/>
</dbReference>
<sequence>MTAFHFLRPWWLLLIPMAVAISWLWRRRFDAFGPWRNLVDERLLKHLLVNPKPALGLRPIDSIAIAMALSGLAVAGPTWEREPPPFGQDLAPMIVALDLSPSMNAIDAPPSRLERAKQKVQDLLKLRKGSRTGLVVYSGSAHLVLPPAEDAALMDLYLPALQSSLMPKAGRDAAAALRIAGELLAKEQTVGTVLFITDGFDTKQIDAFRAFSSGNQQALLLTVGTVDGGPLRDPDGNIQTDENGRPLRAAMDKDSLEQLASAADIPVASLTLDDADIEWVQRRAQHHLRIVEASSGTMRWKEFGYYLCFPIALLAALWFRRGWVVRWAA</sequence>
<dbReference type="Pfam" id="PF13519">
    <property type="entry name" value="VWA_2"/>
    <property type="match status" value="1"/>
</dbReference>
<name>A0A841HPT8_9GAMM</name>
<dbReference type="InterPro" id="IPR050768">
    <property type="entry name" value="UPF0353/GerABKA_families"/>
</dbReference>
<evidence type="ECO:0000313" key="3">
    <source>
        <dbReference type="EMBL" id="MBB6095197.1"/>
    </source>
</evidence>
<dbReference type="PANTHER" id="PTHR22550:SF14">
    <property type="entry name" value="VWFA DOMAIN-CONTAINING PROTEIN"/>
    <property type="match status" value="1"/>
</dbReference>
<evidence type="ECO:0000259" key="2">
    <source>
        <dbReference type="Pfam" id="PF13519"/>
    </source>
</evidence>